<dbReference type="InterPro" id="IPR032807">
    <property type="entry name" value="GNVR"/>
</dbReference>
<evidence type="ECO:0000313" key="9">
    <source>
        <dbReference type="EMBL" id="SUI75484.1"/>
    </source>
</evidence>
<dbReference type="PANTHER" id="PTHR32309:SF13">
    <property type="entry name" value="FERRIC ENTEROBACTIN TRANSPORT PROTEIN FEPE"/>
    <property type="match status" value="1"/>
</dbReference>
<evidence type="ECO:0000256" key="1">
    <source>
        <dbReference type="ARBA" id="ARBA00004651"/>
    </source>
</evidence>
<evidence type="ECO:0000256" key="6">
    <source>
        <dbReference type="SAM" id="Phobius"/>
    </source>
</evidence>
<keyword evidence="9" id="KW-0418">Kinase</keyword>
<dbReference type="Proteomes" id="UP000255061">
    <property type="component" value="Unassembled WGS sequence"/>
</dbReference>
<dbReference type="AlphaFoldDB" id="A0A380A6Q8"/>
<evidence type="ECO:0000259" key="8">
    <source>
        <dbReference type="Pfam" id="PF13807"/>
    </source>
</evidence>
<dbReference type="Pfam" id="PF13807">
    <property type="entry name" value="GNVR"/>
    <property type="match status" value="1"/>
</dbReference>
<gene>
    <name evidence="9" type="ORF">NCTC10736_01717</name>
</gene>
<reference evidence="9 10" key="1">
    <citation type="submission" date="2018-06" db="EMBL/GenBank/DDBJ databases">
        <authorList>
            <consortium name="Pathogen Informatics"/>
            <person name="Doyle S."/>
        </authorList>
    </citation>
    <scope>NUCLEOTIDE SEQUENCE [LARGE SCALE GENOMIC DNA]</scope>
    <source>
        <strain evidence="9 10">NCTC10736</strain>
    </source>
</reference>
<dbReference type="PANTHER" id="PTHR32309">
    <property type="entry name" value="TYROSINE-PROTEIN KINASE"/>
    <property type="match status" value="1"/>
</dbReference>
<dbReference type="GO" id="GO:0005886">
    <property type="term" value="C:plasma membrane"/>
    <property type="evidence" value="ECO:0007669"/>
    <property type="project" value="UniProtKB-SubCell"/>
</dbReference>
<evidence type="ECO:0000256" key="5">
    <source>
        <dbReference type="ARBA" id="ARBA00023136"/>
    </source>
</evidence>
<comment type="subcellular location">
    <subcellularLocation>
        <location evidence="1">Cell membrane</location>
        <topology evidence="1">Multi-pass membrane protein</topology>
    </subcellularLocation>
</comment>
<proteinExistence type="predicted"/>
<dbReference type="RefSeq" id="WP_115405994.1">
    <property type="nucleotide sequence ID" value="NZ_UGYV01000001.1"/>
</dbReference>
<protein>
    <submittedName>
        <fullName evidence="9">Tyrosine kinase</fullName>
    </submittedName>
</protein>
<evidence type="ECO:0000256" key="2">
    <source>
        <dbReference type="ARBA" id="ARBA00022475"/>
    </source>
</evidence>
<feature type="transmembrane region" description="Helical" evidence="6">
    <location>
        <begin position="22"/>
        <end position="40"/>
    </location>
</feature>
<evidence type="ECO:0000313" key="10">
    <source>
        <dbReference type="Proteomes" id="UP000255061"/>
    </source>
</evidence>
<organism evidence="9 10">
    <name type="scientific">Shewanella morhuae</name>
    <dbReference type="NCBI Taxonomy" id="365591"/>
    <lineage>
        <taxon>Bacteria</taxon>
        <taxon>Pseudomonadati</taxon>
        <taxon>Pseudomonadota</taxon>
        <taxon>Gammaproteobacteria</taxon>
        <taxon>Alteromonadales</taxon>
        <taxon>Shewanellaceae</taxon>
        <taxon>Shewanella</taxon>
    </lineage>
</organism>
<evidence type="ECO:0000256" key="3">
    <source>
        <dbReference type="ARBA" id="ARBA00022692"/>
    </source>
</evidence>
<feature type="transmembrane region" description="Helical" evidence="6">
    <location>
        <begin position="275"/>
        <end position="299"/>
    </location>
</feature>
<keyword evidence="3 6" id="KW-0812">Transmembrane</keyword>
<dbReference type="EMBL" id="UGYV01000001">
    <property type="protein sequence ID" value="SUI75484.1"/>
    <property type="molecule type" value="Genomic_DNA"/>
</dbReference>
<evidence type="ECO:0000256" key="4">
    <source>
        <dbReference type="ARBA" id="ARBA00022989"/>
    </source>
</evidence>
<evidence type="ECO:0000259" key="7">
    <source>
        <dbReference type="Pfam" id="PF02706"/>
    </source>
</evidence>
<keyword evidence="5 6" id="KW-0472">Membrane</keyword>
<dbReference type="GO" id="GO:0004713">
    <property type="term" value="F:protein tyrosine kinase activity"/>
    <property type="evidence" value="ECO:0007669"/>
    <property type="project" value="TreeGrafter"/>
</dbReference>
<feature type="domain" description="Polysaccharide chain length determinant N-terminal" evidence="7">
    <location>
        <begin position="7"/>
        <end position="104"/>
    </location>
</feature>
<name>A0A380A6Q8_9GAMM</name>
<dbReference type="Pfam" id="PF02706">
    <property type="entry name" value="Wzz"/>
    <property type="match status" value="1"/>
</dbReference>
<dbReference type="InterPro" id="IPR050445">
    <property type="entry name" value="Bact_polysacc_biosynth/exp"/>
</dbReference>
<dbReference type="InterPro" id="IPR003856">
    <property type="entry name" value="LPS_length_determ_N"/>
</dbReference>
<feature type="domain" description="Tyrosine-protein kinase G-rich" evidence="8">
    <location>
        <begin position="231"/>
        <end position="297"/>
    </location>
</feature>
<keyword evidence="2" id="KW-1003">Cell membrane</keyword>
<keyword evidence="4 6" id="KW-1133">Transmembrane helix</keyword>
<keyword evidence="9" id="KW-0808">Transferase</keyword>
<sequence length="302" mass="34089">MQKQEIEIDIKELFSSLWQQKWLIIMITALFALSSIIFAISQPNIYKADILLAPVADDSQITGAAGQLGGIAAIAGINLGGGQGSSRVDLALETLKSRIFTKVFIEQRDILIPLMALERWDSVTGKAIIDPNLYNSESKLWVRSVNEGKPVVPTPWEAYKLFSTIVDYEKVKTNGFIKLSVQSPSPILAQQWATWLVYDLNQWIKKEDIRESKANISYIQNQLTQTNISEVQKVFYQLIEEQTKKLMLAEVQDEYVFKVIDPAVVPEEKSTPSRALICVLGTFLGMLLALMIAVVRHIWFLR</sequence>
<accession>A0A380A6Q8</accession>